<evidence type="ECO:0000313" key="3">
    <source>
        <dbReference type="EMBL" id="RZI45832.1"/>
    </source>
</evidence>
<dbReference type="EMBL" id="SCFB01000006">
    <property type="protein sequence ID" value="RZI45832.1"/>
    <property type="molecule type" value="Genomic_DNA"/>
</dbReference>
<sequence>MLKSLKYIVAMGLIALGYADSAKAGMFDNISRRMGEAAGPGSATCTRSVATAQKAKNPKNYAFAMRCATEVDPMKIKNFSEAFVKSHCTDMKKVKDKTLKVACKTANLAHKTHKHIAAAKAHDVSKKESEKKRLQHEKALANQQKARDAHAAAIQKQKQAEQDAADAENERAEAEQAQRDDSDNNDDGEQMNDEDQDGAAGGDEGEEDDSGTTEEDEEEEGDSLYSGSMGGYGRQQALGDRMERKARKGNKRDY</sequence>
<gene>
    <name evidence="3" type="ORF">EQU50_05200</name>
</gene>
<feature type="compositionally biased region" description="Basic and acidic residues" evidence="1">
    <location>
        <begin position="168"/>
        <end position="182"/>
    </location>
</feature>
<feature type="compositionally biased region" description="Basic residues" evidence="1">
    <location>
        <begin position="244"/>
        <end position="254"/>
    </location>
</feature>
<dbReference type="RefSeq" id="WP_130154085.1">
    <property type="nucleotide sequence ID" value="NZ_SCFB01000006.1"/>
</dbReference>
<feature type="region of interest" description="Disordered" evidence="1">
    <location>
        <begin position="115"/>
        <end position="254"/>
    </location>
</feature>
<proteinExistence type="predicted"/>
<feature type="compositionally biased region" description="Basic and acidic residues" evidence="1">
    <location>
        <begin position="120"/>
        <end position="150"/>
    </location>
</feature>
<evidence type="ECO:0000256" key="2">
    <source>
        <dbReference type="SAM" id="SignalP"/>
    </source>
</evidence>
<keyword evidence="2" id="KW-0732">Signal</keyword>
<feature type="compositionally biased region" description="Acidic residues" evidence="1">
    <location>
        <begin position="183"/>
        <end position="222"/>
    </location>
</feature>
<feature type="chain" id="PRO_5020577414" evidence="2">
    <location>
        <begin position="25"/>
        <end position="254"/>
    </location>
</feature>
<feature type="signal peptide" evidence="2">
    <location>
        <begin position="1"/>
        <end position="24"/>
    </location>
</feature>
<accession>A0A4Q7DGN3</accession>
<comment type="caution">
    <text evidence="3">The sequence shown here is derived from an EMBL/GenBank/DDBJ whole genome shotgun (WGS) entry which is preliminary data.</text>
</comment>
<protein>
    <submittedName>
        <fullName evidence="3">Uncharacterized protein</fullName>
    </submittedName>
</protein>
<organism evidence="3 4">
    <name type="scientific">Candidatus Finniella inopinata</name>
    <dbReference type="NCBI Taxonomy" id="1696036"/>
    <lineage>
        <taxon>Bacteria</taxon>
        <taxon>Pseudomonadati</taxon>
        <taxon>Pseudomonadota</taxon>
        <taxon>Alphaproteobacteria</taxon>
        <taxon>Holosporales</taxon>
        <taxon>Candidatus Paracaedibacteraceae</taxon>
        <taxon>Candidatus Finniella</taxon>
    </lineage>
</organism>
<dbReference type="Proteomes" id="UP000293550">
    <property type="component" value="Unassembled WGS sequence"/>
</dbReference>
<dbReference type="AlphaFoldDB" id="A0A4Q7DGN3"/>
<evidence type="ECO:0000256" key="1">
    <source>
        <dbReference type="SAM" id="MobiDB-lite"/>
    </source>
</evidence>
<keyword evidence="4" id="KW-1185">Reference proteome</keyword>
<reference evidence="3 4" key="1">
    <citation type="submission" date="2018-10" db="EMBL/GenBank/DDBJ databases">
        <title>An updated phylogeny of the Alphaproteobacteria reveals that the parasitic Rickettsiales and Holosporales have independent origins.</title>
        <authorList>
            <person name="Munoz-Gomez S.A."/>
            <person name="Hess S."/>
            <person name="Burger G."/>
            <person name="Lang B.F."/>
            <person name="Susko E."/>
            <person name="Slamovits C.H."/>
            <person name="Roger A.J."/>
        </authorList>
    </citation>
    <scope>NUCLEOTIDE SEQUENCE [LARGE SCALE GENOMIC DNA]</scope>
    <source>
        <strain evidence="3">HOLO01</strain>
    </source>
</reference>
<evidence type="ECO:0000313" key="4">
    <source>
        <dbReference type="Proteomes" id="UP000293550"/>
    </source>
</evidence>
<name>A0A4Q7DGN3_9PROT</name>